<gene>
    <name evidence="3" type="ORF">Thimo_0113</name>
</gene>
<dbReference type="KEGG" id="tmb:Thimo_0113"/>
<dbReference type="InterPro" id="IPR036388">
    <property type="entry name" value="WH-like_DNA-bd_sf"/>
</dbReference>
<evidence type="ECO:0000313" key="4">
    <source>
        <dbReference type="Proteomes" id="UP000010816"/>
    </source>
</evidence>
<dbReference type="NCBIfam" id="TIGR00738">
    <property type="entry name" value="rrf2_super"/>
    <property type="match status" value="1"/>
</dbReference>
<dbReference type="AlphaFoldDB" id="L0GQI0"/>
<dbReference type="RefSeq" id="WP_015279138.1">
    <property type="nucleotide sequence ID" value="NC_019940.1"/>
</dbReference>
<dbReference type="STRING" id="765912.Thimo_0113"/>
<dbReference type="InterPro" id="IPR000944">
    <property type="entry name" value="Tscrpt_reg_Rrf2"/>
</dbReference>
<evidence type="ECO:0000256" key="1">
    <source>
        <dbReference type="ARBA" id="ARBA00023125"/>
    </source>
</evidence>
<reference evidence="3 4" key="1">
    <citation type="submission" date="2011-09" db="EMBL/GenBank/DDBJ databases">
        <title>Complete sequence of chromosome of Thioflavicoccus mobilis 8321.</title>
        <authorList>
            <consortium name="US DOE Joint Genome Institute"/>
            <person name="Lucas S."/>
            <person name="Han J."/>
            <person name="Lapidus A."/>
            <person name="Cheng J.-F."/>
            <person name="Goodwin L."/>
            <person name="Pitluck S."/>
            <person name="Peters L."/>
            <person name="Ovchinnikova G."/>
            <person name="Lu M."/>
            <person name="Detter J.C."/>
            <person name="Han C."/>
            <person name="Tapia R."/>
            <person name="Land M."/>
            <person name="Hauser L."/>
            <person name="Kyrpides N."/>
            <person name="Ivanova N."/>
            <person name="Pagani I."/>
            <person name="Vogl K."/>
            <person name="Liu Z."/>
            <person name="Imhoff J."/>
            <person name="Thiel V."/>
            <person name="Frigaard N.-U."/>
            <person name="Bryant D."/>
            <person name="Woyke T."/>
        </authorList>
    </citation>
    <scope>NUCLEOTIDE SEQUENCE [LARGE SCALE GENOMIC DNA]</scope>
    <source>
        <strain evidence="3 4">8321</strain>
    </source>
</reference>
<accession>L0GQI0</accession>
<sequence>MRLTTKGRYAVTAMLDLALHRHQGPTSLSDIAQRQGISLSYLEQLFAKLRKRALVSSVRGPGGGYHLAREGHEINIAEIISAVDESVDTTRCGGGHDCHCDGPCLTHDLWEDLSRCIYDYLDRITLQDLVARKSMHSADRQQERDNIAELSFPPRRQASIGA</sequence>
<name>L0GQI0_9GAMM</name>
<dbReference type="PANTHER" id="PTHR33221:SF5">
    <property type="entry name" value="HTH-TYPE TRANSCRIPTIONAL REGULATOR ISCR"/>
    <property type="match status" value="1"/>
</dbReference>
<dbReference type="PATRIC" id="fig|765912.4.peg.112"/>
<feature type="region of interest" description="Disordered" evidence="2">
    <location>
        <begin position="137"/>
        <end position="162"/>
    </location>
</feature>
<dbReference type="eggNOG" id="COG1959">
    <property type="taxonomic scope" value="Bacteria"/>
</dbReference>
<dbReference type="HOGENOM" id="CLU_107144_0_0_6"/>
<dbReference type="Pfam" id="PF02082">
    <property type="entry name" value="Rrf2"/>
    <property type="match status" value="1"/>
</dbReference>
<dbReference type="GO" id="GO:0003677">
    <property type="term" value="F:DNA binding"/>
    <property type="evidence" value="ECO:0007669"/>
    <property type="project" value="UniProtKB-KW"/>
</dbReference>
<feature type="compositionally biased region" description="Basic and acidic residues" evidence="2">
    <location>
        <begin position="137"/>
        <end position="147"/>
    </location>
</feature>
<dbReference type="Gene3D" id="1.10.10.10">
    <property type="entry name" value="Winged helix-like DNA-binding domain superfamily/Winged helix DNA-binding domain"/>
    <property type="match status" value="1"/>
</dbReference>
<dbReference type="GO" id="GO:0003700">
    <property type="term" value="F:DNA-binding transcription factor activity"/>
    <property type="evidence" value="ECO:0007669"/>
    <property type="project" value="TreeGrafter"/>
</dbReference>
<keyword evidence="1" id="KW-0238">DNA-binding</keyword>
<dbReference type="EMBL" id="CP003051">
    <property type="protein sequence ID" value="AGA88988.1"/>
    <property type="molecule type" value="Genomic_DNA"/>
</dbReference>
<keyword evidence="4" id="KW-1185">Reference proteome</keyword>
<organism evidence="3 4">
    <name type="scientific">Thioflavicoccus mobilis 8321</name>
    <dbReference type="NCBI Taxonomy" id="765912"/>
    <lineage>
        <taxon>Bacteria</taxon>
        <taxon>Pseudomonadati</taxon>
        <taxon>Pseudomonadota</taxon>
        <taxon>Gammaproteobacteria</taxon>
        <taxon>Chromatiales</taxon>
        <taxon>Chromatiaceae</taxon>
        <taxon>Thioflavicoccus</taxon>
    </lineage>
</organism>
<proteinExistence type="predicted"/>
<dbReference type="InterPro" id="IPR036390">
    <property type="entry name" value="WH_DNA-bd_sf"/>
</dbReference>
<dbReference type="Proteomes" id="UP000010816">
    <property type="component" value="Chromosome"/>
</dbReference>
<protein>
    <submittedName>
        <fullName evidence="3">Rrf2 family protein, putative transcriptional regulator</fullName>
    </submittedName>
</protein>
<dbReference type="PANTHER" id="PTHR33221">
    <property type="entry name" value="WINGED HELIX-TURN-HELIX TRANSCRIPTIONAL REGULATOR, RRF2 FAMILY"/>
    <property type="match status" value="1"/>
</dbReference>
<dbReference type="GO" id="GO:0005829">
    <property type="term" value="C:cytosol"/>
    <property type="evidence" value="ECO:0007669"/>
    <property type="project" value="TreeGrafter"/>
</dbReference>
<dbReference type="PROSITE" id="PS51197">
    <property type="entry name" value="HTH_RRF2_2"/>
    <property type="match status" value="1"/>
</dbReference>
<dbReference type="FunFam" id="1.10.10.10:FF:000026">
    <property type="entry name" value="HTH-type transcriptional regulator IscR"/>
    <property type="match status" value="1"/>
</dbReference>
<evidence type="ECO:0000313" key="3">
    <source>
        <dbReference type="EMBL" id="AGA88988.1"/>
    </source>
</evidence>
<evidence type="ECO:0000256" key="2">
    <source>
        <dbReference type="SAM" id="MobiDB-lite"/>
    </source>
</evidence>
<dbReference type="SUPFAM" id="SSF46785">
    <property type="entry name" value="Winged helix' DNA-binding domain"/>
    <property type="match status" value="1"/>
</dbReference>
<dbReference type="OrthoDB" id="9808360at2"/>